<evidence type="ECO:0000256" key="3">
    <source>
        <dbReference type="ARBA" id="ARBA00022884"/>
    </source>
</evidence>
<evidence type="ECO:0000256" key="2">
    <source>
        <dbReference type="ARBA" id="ARBA00022730"/>
    </source>
</evidence>
<dbReference type="VEuPathDB" id="MicrosporidiaDB:CWI38_2480p0020"/>
<dbReference type="GO" id="GO:0003735">
    <property type="term" value="F:structural constituent of ribosome"/>
    <property type="evidence" value="ECO:0007669"/>
    <property type="project" value="InterPro"/>
</dbReference>
<keyword evidence="3" id="KW-0694">RNA-binding</keyword>
<evidence type="ECO:0000259" key="6">
    <source>
        <dbReference type="Pfam" id="PF00347"/>
    </source>
</evidence>
<evidence type="ECO:0000256" key="1">
    <source>
        <dbReference type="ARBA" id="ARBA00009356"/>
    </source>
</evidence>
<keyword evidence="2" id="KW-0699">rRNA-binding</keyword>
<dbReference type="Pfam" id="PF00347">
    <property type="entry name" value="Ribosomal_L6"/>
    <property type="match status" value="1"/>
</dbReference>
<protein>
    <submittedName>
        <fullName evidence="7">Ribosomal protein L6</fullName>
    </submittedName>
</protein>
<dbReference type="FunFam" id="3.90.930.12:FF:000008">
    <property type="entry name" value="50S ribosomal protein L6"/>
    <property type="match status" value="1"/>
</dbReference>
<dbReference type="Gene3D" id="3.90.930.12">
    <property type="entry name" value="Ribosomal protein L6, alpha-beta domain"/>
    <property type="match status" value="2"/>
</dbReference>
<dbReference type="EMBL" id="PITJ01002196">
    <property type="protein sequence ID" value="TBT97557.1"/>
    <property type="molecule type" value="Genomic_DNA"/>
</dbReference>
<dbReference type="GO" id="GO:0019843">
    <property type="term" value="F:rRNA binding"/>
    <property type="evidence" value="ECO:0007669"/>
    <property type="project" value="UniProtKB-KW"/>
</dbReference>
<dbReference type="GO" id="GO:0002181">
    <property type="term" value="P:cytoplasmic translation"/>
    <property type="evidence" value="ECO:0007669"/>
    <property type="project" value="TreeGrafter"/>
</dbReference>
<dbReference type="AlphaFoldDB" id="A0A4Q9KS53"/>
<dbReference type="PIRSF" id="PIRSF002162">
    <property type="entry name" value="Ribosomal_L6"/>
    <property type="match status" value="1"/>
</dbReference>
<dbReference type="EMBL" id="PITK01002480">
    <property type="protein sequence ID" value="TBU06946.1"/>
    <property type="molecule type" value="Genomic_DNA"/>
</dbReference>
<evidence type="ECO:0000313" key="7">
    <source>
        <dbReference type="EMBL" id="TBT97557.1"/>
    </source>
</evidence>
<reference evidence="9 10" key="1">
    <citation type="submission" date="2017-12" db="EMBL/GenBank/DDBJ databases">
        <authorList>
            <person name="Pombert J.-F."/>
            <person name="Haag K.L."/>
            <person name="Ebert D."/>
        </authorList>
    </citation>
    <scope>NUCLEOTIDE SEQUENCE [LARGE SCALE GENOMIC DNA]</scope>
    <source>
        <strain evidence="7">FI-OER-3-3</strain>
        <strain evidence="8">IL-G-3</strain>
    </source>
</reference>
<evidence type="ECO:0000313" key="8">
    <source>
        <dbReference type="EMBL" id="TBU06946.1"/>
    </source>
</evidence>
<dbReference type="GO" id="GO:0022625">
    <property type="term" value="C:cytosolic large ribosomal subunit"/>
    <property type="evidence" value="ECO:0007669"/>
    <property type="project" value="TreeGrafter"/>
</dbReference>
<name>A0A4Q9KS53_9MICR</name>
<feature type="domain" description="Large ribosomal subunit protein uL6 alpha-beta" evidence="6">
    <location>
        <begin position="12"/>
        <end position="83"/>
    </location>
</feature>
<comment type="similarity">
    <text evidence="1">Belongs to the universal ribosomal protein uL6 family.</text>
</comment>
<keyword evidence="4 7" id="KW-0689">Ribosomal protein</keyword>
<keyword evidence="9" id="KW-1185">Reference proteome</keyword>
<evidence type="ECO:0000256" key="5">
    <source>
        <dbReference type="ARBA" id="ARBA00023274"/>
    </source>
</evidence>
<comment type="caution">
    <text evidence="7">The sequence shown here is derived from an EMBL/GenBank/DDBJ whole genome shotgun (WGS) entry which is preliminary data.</text>
</comment>
<dbReference type="InterPro" id="IPR036789">
    <property type="entry name" value="Ribosomal_uL6-like_a/b-dom_sf"/>
</dbReference>
<evidence type="ECO:0000256" key="4">
    <source>
        <dbReference type="ARBA" id="ARBA00022980"/>
    </source>
</evidence>
<organism evidence="7 10">
    <name type="scientific">Hamiltosporidium tvaerminnensis</name>
    <dbReference type="NCBI Taxonomy" id="1176355"/>
    <lineage>
        <taxon>Eukaryota</taxon>
        <taxon>Fungi</taxon>
        <taxon>Fungi incertae sedis</taxon>
        <taxon>Microsporidia</taxon>
        <taxon>Dubosqiidae</taxon>
        <taxon>Hamiltosporidium</taxon>
    </lineage>
</organism>
<dbReference type="SUPFAM" id="SSF56053">
    <property type="entry name" value="Ribosomal protein L6"/>
    <property type="match status" value="2"/>
</dbReference>
<proteinExistence type="inferred from homology"/>
<accession>A0A4Q9KS53</accession>
<dbReference type="PANTHER" id="PTHR11655">
    <property type="entry name" value="60S/50S RIBOSOMAL PROTEIN L6/L9"/>
    <property type="match status" value="1"/>
</dbReference>
<sequence length="186" mass="20982">MKKLYKEEIVKIPEGCSIEINNKIITIKGPKCTLIRDLSHITVTFALEDNNLICKLWNGTKKQQSKIITCASIIRNAIKGCMTGFRYVLTAVYKHFPIGIEIVDNGKTVIVKNFVGEKAIRKYQMIGESYARLGDEKDTLVIEGPSIEDVSQSAGNIQNKCRVLRYDDRLFLDGIYVSQRGIIEGH</sequence>
<evidence type="ECO:0000313" key="10">
    <source>
        <dbReference type="Proteomes" id="UP000292362"/>
    </source>
</evidence>
<dbReference type="InterPro" id="IPR020040">
    <property type="entry name" value="Ribosomal_uL6_a/b-dom"/>
</dbReference>
<keyword evidence="5" id="KW-0687">Ribonucleoprotein</keyword>
<dbReference type="Proteomes" id="UP000292362">
    <property type="component" value="Unassembled WGS sequence"/>
</dbReference>
<dbReference type="Proteomes" id="UP000292282">
    <property type="component" value="Unassembled WGS sequence"/>
</dbReference>
<gene>
    <name evidence="7" type="ORF">CWI37_2196p0020</name>
    <name evidence="8" type="ORF">CWI38_2480p0020</name>
</gene>
<dbReference type="STRING" id="1176355.A0A4Q9KS53"/>
<dbReference type="PANTHER" id="PTHR11655:SF16">
    <property type="entry name" value="60S RIBOSOMAL PROTEIN L9"/>
    <property type="match status" value="1"/>
</dbReference>
<dbReference type="OrthoDB" id="10252633at2759"/>
<evidence type="ECO:0000313" key="9">
    <source>
        <dbReference type="Proteomes" id="UP000292282"/>
    </source>
</evidence>
<dbReference type="VEuPathDB" id="MicrosporidiaDB:CWI37_2196p0020"/>
<dbReference type="InterPro" id="IPR000702">
    <property type="entry name" value="Ribosomal_uL6-like"/>
</dbReference>